<keyword evidence="1" id="KW-0732">Signal</keyword>
<sequence length="147" mass="17145">MNIKKLLSLIGATAITTSGAAPLMAMSPNQSEYKLKLENEALKTENEKLKLEKIFSISKLEKIIKNLKKTGKDLFLEFCDVFPIFIGLKTPDFDKREYEEFHRNIIERFKTVRKIEREEKLKNENIFNEQGITIEDFIKQKKASFLV</sequence>
<name>A0A0K2JHW9_SPIKU</name>
<dbReference type="EMBL" id="CP010899">
    <property type="protein sequence ID" value="ALA98028.1"/>
    <property type="molecule type" value="Genomic_DNA"/>
</dbReference>
<dbReference type="KEGG" id="skn:SKUN_001142"/>
<evidence type="ECO:0000313" key="2">
    <source>
        <dbReference type="EMBL" id="ALA98028.1"/>
    </source>
</evidence>
<dbReference type="AlphaFoldDB" id="A0A0K2JHW9"/>
<accession>A0A0K2JHW9</accession>
<dbReference type="Proteomes" id="UP000062963">
    <property type="component" value="Chromosome"/>
</dbReference>
<feature type="chain" id="PRO_5005479692" description="Spiroplasmavirus-related protein" evidence="1">
    <location>
        <begin position="21"/>
        <end position="147"/>
    </location>
</feature>
<protein>
    <recommendedName>
        <fullName evidence="4">Spiroplasmavirus-related protein</fullName>
    </recommendedName>
</protein>
<proteinExistence type="predicted"/>
<keyword evidence="3" id="KW-1185">Reference proteome</keyword>
<evidence type="ECO:0008006" key="4">
    <source>
        <dbReference type="Google" id="ProtNLM"/>
    </source>
</evidence>
<evidence type="ECO:0000313" key="3">
    <source>
        <dbReference type="Proteomes" id="UP000062963"/>
    </source>
</evidence>
<reference evidence="2 3" key="1">
    <citation type="journal article" date="2015" name="Genome Announc.">
        <title>Complete Genome Sequence of Spiroplasma kunkelii Strain CR2-3x, Causal Agent of Corn Stunt Disease in Zea mays L.</title>
        <authorList>
            <person name="Davis R.E."/>
            <person name="Shao J."/>
            <person name="Dally E.L."/>
            <person name="Zhao Y."/>
            <person name="Gasparich G.E."/>
            <person name="Gaynor B.J."/>
            <person name="Athey J.C."/>
            <person name="Harrison N.A."/>
            <person name="Donofrio N."/>
        </authorList>
    </citation>
    <scope>NUCLEOTIDE SEQUENCE [LARGE SCALE GENOMIC DNA]</scope>
    <source>
        <strain evidence="2 3">CR2-3x</strain>
    </source>
</reference>
<evidence type="ECO:0000256" key="1">
    <source>
        <dbReference type="SAM" id="SignalP"/>
    </source>
</evidence>
<dbReference type="RefSeq" id="WP_053391154.1">
    <property type="nucleotide sequence ID" value="NZ_CP010899.1"/>
</dbReference>
<organism evidence="2 3">
    <name type="scientific">Spiroplasma kunkelii CR2-3x</name>
    <dbReference type="NCBI Taxonomy" id="273035"/>
    <lineage>
        <taxon>Bacteria</taxon>
        <taxon>Bacillati</taxon>
        <taxon>Mycoplasmatota</taxon>
        <taxon>Mollicutes</taxon>
        <taxon>Entomoplasmatales</taxon>
        <taxon>Spiroplasmataceae</taxon>
        <taxon>Spiroplasma</taxon>
    </lineage>
</organism>
<gene>
    <name evidence="2" type="ORF">SKUN_001142</name>
</gene>
<dbReference type="PATRIC" id="fig|273035.7.peg.1409"/>
<feature type="signal peptide" evidence="1">
    <location>
        <begin position="1"/>
        <end position="20"/>
    </location>
</feature>